<dbReference type="RefSeq" id="WP_212772640.1">
    <property type="nucleotide sequence ID" value="NZ_AP024601.1"/>
</dbReference>
<proteinExistence type="predicted"/>
<organism evidence="2 3">
    <name type="scientific">Polycladomyces abyssicola</name>
    <dbReference type="NCBI Taxonomy" id="1125966"/>
    <lineage>
        <taxon>Bacteria</taxon>
        <taxon>Bacillati</taxon>
        <taxon>Bacillota</taxon>
        <taxon>Bacilli</taxon>
        <taxon>Bacillales</taxon>
        <taxon>Thermoactinomycetaceae</taxon>
        <taxon>Polycladomyces</taxon>
    </lineage>
</organism>
<name>A0A8D5ZL98_9BACL</name>
<feature type="transmembrane region" description="Helical" evidence="1">
    <location>
        <begin position="79"/>
        <end position="100"/>
    </location>
</feature>
<keyword evidence="3" id="KW-1185">Reference proteome</keyword>
<keyword evidence="1" id="KW-0812">Transmembrane</keyword>
<dbReference type="AlphaFoldDB" id="A0A8D5ZL98"/>
<dbReference type="KEGG" id="pabs:JIR001_20720"/>
<evidence type="ECO:0000313" key="3">
    <source>
        <dbReference type="Proteomes" id="UP000677436"/>
    </source>
</evidence>
<feature type="transmembrane region" description="Helical" evidence="1">
    <location>
        <begin position="9"/>
        <end position="31"/>
    </location>
</feature>
<accession>A0A8D5ZL98</accession>
<dbReference type="EMBL" id="AP024601">
    <property type="protein sequence ID" value="BCU82289.1"/>
    <property type="molecule type" value="Genomic_DNA"/>
</dbReference>
<dbReference type="Proteomes" id="UP000677436">
    <property type="component" value="Chromosome"/>
</dbReference>
<feature type="transmembrane region" description="Helical" evidence="1">
    <location>
        <begin position="46"/>
        <end position="67"/>
    </location>
</feature>
<gene>
    <name evidence="2" type="ORF">JIR001_20720</name>
</gene>
<reference evidence="2" key="1">
    <citation type="journal article" date="2013" name="Int. J. Syst. Evol. Microbiol.">
        <title>Polycladomyces abyssicola gen. nov., sp. nov., a thermophilic filamentous bacterium isolated from hemipelagic sediment.</title>
        <authorList>
            <person name="Tsubouchi T."/>
            <person name="Shimane Y."/>
            <person name="Mori K."/>
            <person name="Usui K."/>
            <person name="Hiraki T."/>
            <person name="Tame A."/>
            <person name="Uematsu K."/>
            <person name="Maruyama T."/>
            <person name="Hatada Y."/>
        </authorList>
    </citation>
    <scope>NUCLEOTIDE SEQUENCE</scope>
    <source>
        <strain evidence="2">JIR-001</strain>
    </source>
</reference>
<reference evidence="2" key="2">
    <citation type="journal article" date="2021" name="Microbiol. Resour. Announc.">
        <title>Complete Genome Sequence of Polycladomyces abyssicola JIR-001T, Isolated from Hemipelagic Sediment in Deep Seawater.</title>
        <authorList>
            <person name="Tsubouchi T."/>
            <person name="Kaneko Y."/>
        </authorList>
    </citation>
    <scope>NUCLEOTIDE SEQUENCE</scope>
    <source>
        <strain evidence="2">JIR-001</strain>
    </source>
</reference>
<keyword evidence="1" id="KW-1133">Transmembrane helix</keyword>
<keyword evidence="1" id="KW-0472">Membrane</keyword>
<evidence type="ECO:0000256" key="1">
    <source>
        <dbReference type="SAM" id="Phobius"/>
    </source>
</evidence>
<sequence>MARRWGNIAFWLVNVVAFLAIGPVVNMWAFFQEVHAFMAQASKPSGWMVTGLLAVAVVILLMVHAVINAVMQVKRPPRTLILTSVIIPVLSYVVFDYLIFRL</sequence>
<protein>
    <submittedName>
        <fullName evidence="2">Uncharacterized protein</fullName>
    </submittedName>
</protein>
<evidence type="ECO:0000313" key="2">
    <source>
        <dbReference type="EMBL" id="BCU82289.1"/>
    </source>
</evidence>